<accession>A0A2I2L3S2</accession>
<evidence type="ECO:0000313" key="1">
    <source>
        <dbReference type="EMBL" id="SNW62192.1"/>
    </source>
</evidence>
<organism evidence="1">
    <name type="scientific">Orpheovirus IHUMI-LCC2</name>
    <dbReference type="NCBI Taxonomy" id="2023057"/>
    <lineage>
        <taxon>Viruses</taxon>
        <taxon>Varidnaviria</taxon>
        <taxon>Bamfordvirae</taxon>
        <taxon>Nucleocytoviricota</taxon>
        <taxon>Megaviricetes</taxon>
        <taxon>Pimascovirales</taxon>
        <taxon>Ocovirineae</taxon>
        <taxon>Orpheoviridae</taxon>
        <taxon>Alphaorpheovirus</taxon>
        <taxon>Alphaorpheovirus massiliense</taxon>
    </lineage>
</organism>
<dbReference type="RefSeq" id="YP_009448494.1">
    <property type="nucleotide sequence ID" value="NC_036594.1"/>
</dbReference>
<proteinExistence type="predicted"/>
<name>A0A2I2L3S2_9VIRU</name>
<protein>
    <submittedName>
        <fullName evidence="1">Uncharacterized protein</fullName>
    </submittedName>
</protein>
<dbReference type="Proteomes" id="UP000236316">
    <property type="component" value="Segment"/>
</dbReference>
<dbReference type="KEGG" id="vg:35382059"/>
<sequence length="112" mass="13028">MTAIRQPVAFGRMVKMSSNGQLNLCETYIRHVIQRSEDDNKFAMYVPKDFNFKLLDGCAFLHNLSAKDDNKITKTTYKKLHSINDVFPWQNRLLLKEQDGTDKTIVQVTFKN</sequence>
<reference evidence="1" key="1">
    <citation type="submission" date="2017-08" db="EMBL/GenBank/DDBJ databases">
        <authorList>
            <consortium name="Urmite Genomes"/>
        </authorList>
    </citation>
    <scope>NUCLEOTIDE SEQUENCE [LARGE SCALE GENOMIC DNA]</scope>
    <source>
        <strain evidence="1">IHUMI-LCC2</strain>
    </source>
</reference>
<evidence type="ECO:0000313" key="2">
    <source>
        <dbReference type="Proteomes" id="UP000236316"/>
    </source>
</evidence>
<dbReference type="EMBL" id="LT906555">
    <property type="protein sequence ID" value="SNW62192.1"/>
    <property type="molecule type" value="Genomic_DNA"/>
</dbReference>
<keyword evidence="2" id="KW-1185">Reference proteome</keyword>
<gene>
    <name evidence="1" type="ORF">ORPV_288</name>
</gene>
<dbReference type="GeneID" id="35382059"/>